<keyword evidence="2" id="KW-0413">Isomerase</keyword>
<dbReference type="Proteomes" id="UP000176603">
    <property type="component" value="Unassembled WGS sequence"/>
</dbReference>
<reference evidence="3 4" key="1">
    <citation type="journal article" date="2016" name="Nat. Commun.">
        <title>Thousands of microbial genomes shed light on interconnected biogeochemical processes in an aquifer system.</title>
        <authorList>
            <person name="Anantharaman K."/>
            <person name="Brown C.T."/>
            <person name="Hug L.A."/>
            <person name="Sharon I."/>
            <person name="Castelle C.J."/>
            <person name="Probst A.J."/>
            <person name="Thomas B.C."/>
            <person name="Singh A."/>
            <person name="Wilkins M.J."/>
            <person name="Karaoz U."/>
            <person name="Brodie E.L."/>
            <person name="Williams K.H."/>
            <person name="Hubbard S.S."/>
            <person name="Banfield J.F."/>
        </authorList>
    </citation>
    <scope>NUCLEOTIDE SEQUENCE [LARGE SCALE GENOMIC DNA]</scope>
</reference>
<dbReference type="SUPFAM" id="SSF51366">
    <property type="entry name" value="Ribulose-phoshate binding barrel"/>
    <property type="match status" value="1"/>
</dbReference>
<dbReference type="GO" id="GO:0046872">
    <property type="term" value="F:metal ion binding"/>
    <property type="evidence" value="ECO:0007669"/>
    <property type="project" value="UniProtKB-KW"/>
</dbReference>
<dbReference type="AlphaFoldDB" id="A0A1F7UL32"/>
<evidence type="ECO:0000313" key="3">
    <source>
        <dbReference type="EMBL" id="OGL78408.1"/>
    </source>
</evidence>
<evidence type="ECO:0000256" key="1">
    <source>
        <dbReference type="ARBA" id="ARBA00022723"/>
    </source>
</evidence>
<keyword evidence="1" id="KW-0479">Metal-binding</keyword>
<dbReference type="Gene3D" id="3.20.20.70">
    <property type="entry name" value="Aldolase class I"/>
    <property type="match status" value="1"/>
</dbReference>
<protein>
    <recommendedName>
        <fullName evidence="5">Ribulose-phosphate 3-epimerase</fullName>
    </recommendedName>
</protein>
<dbReference type="InterPro" id="IPR011060">
    <property type="entry name" value="RibuloseP-bd_barrel"/>
</dbReference>
<dbReference type="GO" id="GO:0005975">
    <property type="term" value="P:carbohydrate metabolic process"/>
    <property type="evidence" value="ECO:0007669"/>
    <property type="project" value="InterPro"/>
</dbReference>
<dbReference type="STRING" id="1802399.A3E39_02825"/>
<dbReference type="GO" id="GO:0016857">
    <property type="term" value="F:racemase and epimerase activity, acting on carbohydrates and derivatives"/>
    <property type="evidence" value="ECO:0007669"/>
    <property type="project" value="InterPro"/>
</dbReference>
<accession>A0A1F7UL32</accession>
<dbReference type="Pfam" id="PF00834">
    <property type="entry name" value="Ribul_P_3_epim"/>
    <property type="match status" value="1"/>
</dbReference>
<proteinExistence type="predicted"/>
<comment type="caution">
    <text evidence="3">The sequence shown here is derived from an EMBL/GenBank/DDBJ whole genome shotgun (WGS) entry which is preliminary data.</text>
</comment>
<dbReference type="InterPro" id="IPR013785">
    <property type="entry name" value="Aldolase_TIM"/>
</dbReference>
<gene>
    <name evidence="3" type="ORF">A3E39_02825</name>
</gene>
<evidence type="ECO:0008006" key="5">
    <source>
        <dbReference type="Google" id="ProtNLM"/>
    </source>
</evidence>
<evidence type="ECO:0000256" key="2">
    <source>
        <dbReference type="ARBA" id="ARBA00023235"/>
    </source>
</evidence>
<name>A0A1F7UL32_9BACT</name>
<organism evidence="3 4">
    <name type="scientific">Candidatus Uhrbacteria bacterium RIFCSPHIGHO2_12_FULL_60_25</name>
    <dbReference type="NCBI Taxonomy" id="1802399"/>
    <lineage>
        <taxon>Bacteria</taxon>
        <taxon>Candidatus Uhriibacteriota</taxon>
    </lineage>
</organism>
<dbReference type="InterPro" id="IPR000056">
    <property type="entry name" value="Ribul_P_3_epim-like"/>
</dbReference>
<dbReference type="PANTHER" id="PTHR11749">
    <property type="entry name" value="RIBULOSE-5-PHOSPHATE-3-EPIMERASE"/>
    <property type="match status" value="1"/>
</dbReference>
<dbReference type="EMBL" id="MGEH01000032">
    <property type="protein sequence ID" value="OGL78408.1"/>
    <property type="molecule type" value="Genomic_DNA"/>
</dbReference>
<evidence type="ECO:0000313" key="4">
    <source>
        <dbReference type="Proteomes" id="UP000176603"/>
    </source>
</evidence>
<sequence>MKPTPQIIPAILAKTAREFKKKLDLMHGIAPLVQVDVMDGKLVPNTTWFDAETVASFDADVEYELHLMVKNPFPIVTDWMRVRGFTRMIVHAESRMDLKTAIRFAREKCIEIGVAISPGTPLSKIMPHVRSLDSVLVMGGTPGRSGKTLDPKTLDTVRTLRRRFPTLPIGFDIGVNAATIPALRRAGVTRFCAASAVYGAKNPRRALASLRRAL</sequence>